<evidence type="ECO:0000313" key="2">
    <source>
        <dbReference type="Proteomes" id="UP001445335"/>
    </source>
</evidence>
<dbReference type="Gene3D" id="1.25.70.10">
    <property type="entry name" value="Transcription termination factor 3, mitochondrial"/>
    <property type="match status" value="1"/>
</dbReference>
<proteinExistence type="predicted"/>
<dbReference type="Proteomes" id="UP001445335">
    <property type="component" value="Unassembled WGS sequence"/>
</dbReference>
<organism evidence="1 2">
    <name type="scientific">Elliptochloris bilobata</name>
    <dbReference type="NCBI Taxonomy" id="381761"/>
    <lineage>
        <taxon>Eukaryota</taxon>
        <taxon>Viridiplantae</taxon>
        <taxon>Chlorophyta</taxon>
        <taxon>core chlorophytes</taxon>
        <taxon>Trebouxiophyceae</taxon>
        <taxon>Trebouxiophyceae incertae sedis</taxon>
        <taxon>Elliptochloris clade</taxon>
        <taxon>Elliptochloris</taxon>
    </lineage>
</organism>
<gene>
    <name evidence="1" type="ORF">WJX81_003300</name>
</gene>
<keyword evidence="2" id="KW-1185">Reference proteome</keyword>
<name>A0AAW1S9B5_9CHLO</name>
<evidence type="ECO:0000313" key="1">
    <source>
        <dbReference type="EMBL" id="KAK9842509.1"/>
    </source>
</evidence>
<accession>A0AAW1S9B5</accession>
<comment type="caution">
    <text evidence="1">The sequence shown here is derived from an EMBL/GenBank/DDBJ whole genome shotgun (WGS) entry which is preliminary data.</text>
</comment>
<dbReference type="AlphaFoldDB" id="A0AAW1S9B5"/>
<sequence>MLKIYVARELDTDPGWVEEQLALLREMLPELLDRLELLKASLVLSLVSDTAGVAAKLVQLKGLLPLTDVPALVARHTGLLHRSPAAMAASLEALRAALGGDAARAEALVAQEPALLGADVDALLDEVRRLVPGQDPMNFLVANPGMVLSMAQAGLESAIDGNLV</sequence>
<dbReference type="InterPro" id="IPR038538">
    <property type="entry name" value="MTERF_sf"/>
</dbReference>
<reference evidence="1 2" key="1">
    <citation type="journal article" date="2024" name="Nat. Commun.">
        <title>Phylogenomics reveals the evolutionary origins of lichenization in chlorophyte algae.</title>
        <authorList>
            <person name="Puginier C."/>
            <person name="Libourel C."/>
            <person name="Otte J."/>
            <person name="Skaloud P."/>
            <person name="Haon M."/>
            <person name="Grisel S."/>
            <person name="Petersen M."/>
            <person name="Berrin J.G."/>
            <person name="Delaux P.M."/>
            <person name="Dal Grande F."/>
            <person name="Keller J."/>
        </authorList>
    </citation>
    <scope>NUCLEOTIDE SEQUENCE [LARGE SCALE GENOMIC DNA]</scope>
    <source>
        <strain evidence="1 2">SAG 245.80</strain>
    </source>
</reference>
<dbReference type="EMBL" id="JALJOU010000007">
    <property type="protein sequence ID" value="KAK9842509.1"/>
    <property type="molecule type" value="Genomic_DNA"/>
</dbReference>
<protein>
    <submittedName>
        <fullName evidence="1">Uncharacterized protein</fullName>
    </submittedName>
</protein>